<keyword evidence="2" id="KW-1185">Reference proteome</keyword>
<sequence>MFLLTQNLFRNNSIISEKNMRYFFPVNLLRKWIYLKHPLRQVREEI</sequence>
<evidence type="ECO:0000313" key="2">
    <source>
        <dbReference type="Proteomes" id="UP000663720"/>
    </source>
</evidence>
<dbReference type="AlphaFoldDB" id="A0A975BB64"/>
<organism evidence="1 2">
    <name type="scientific">Desulfonema limicola</name>
    <dbReference type="NCBI Taxonomy" id="45656"/>
    <lineage>
        <taxon>Bacteria</taxon>
        <taxon>Pseudomonadati</taxon>
        <taxon>Thermodesulfobacteriota</taxon>
        <taxon>Desulfobacteria</taxon>
        <taxon>Desulfobacterales</taxon>
        <taxon>Desulfococcaceae</taxon>
        <taxon>Desulfonema</taxon>
    </lineage>
</organism>
<protein>
    <submittedName>
        <fullName evidence="1">Uncharacterized protein</fullName>
    </submittedName>
</protein>
<name>A0A975BB64_9BACT</name>
<dbReference type="EMBL" id="CP061799">
    <property type="protein sequence ID" value="QTA81980.1"/>
    <property type="molecule type" value="Genomic_DNA"/>
</dbReference>
<evidence type="ECO:0000313" key="1">
    <source>
        <dbReference type="EMBL" id="QTA81980.1"/>
    </source>
</evidence>
<proteinExistence type="predicted"/>
<dbReference type="Proteomes" id="UP000663720">
    <property type="component" value="Chromosome"/>
</dbReference>
<accession>A0A975BB64</accession>
<gene>
    <name evidence="1" type="ORF">dnl_43410</name>
</gene>
<reference evidence="1" key="1">
    <citation type="journal article" date="2021" name="Microb. Physiol.">
        <title>Proteogenomic Insights into the Physiology of Marine, Sulfate-Reducing, Filamentous Desulfonema limicola and Desulfonema magnum.</title>
        <authorList>
            <person name="Schnaars V."/>
            <person name="Wohlbrand L."/>
            <person name="Scheve S."/>
            <person name="Hinrichs C."/>
            <person name="Reinhardt R."/>
            <person name="Rabus R."/>
        </authorList>
    </citation>
    <scope>NUCLEOTIDE SEQUENCE</scope>
    <source>
        <strain evidence="1">5ac10</strain>
    </source>
</reference>
<dbReference type="KEGG" id="dli:dnl_43410"/>